<organism evidence="1 2">
    <name type="scientific">Neoroseomonas lacus</name>
    <dbReference type="NCBI Taxonomy" id="287609"/>
    <lineage>
        <taxon>Bacteria</taxon>
        <taxon>Pseudomonadati</taxon>
        <taxon>Pseudomonadota</taxon>
        <taxon>Alphaproteobacteria</taxon>
        <taxon>Acetobacterales</taxon>
        <taxon>Acetobacteraceae</taxon>
        <taxon>Neoroseomonas</taxon>
    </lineage>
</organism>
<accession>A0A917KX11</accession>
<dbReference type="RefSeq" id="WP_188971338.1">
    <property type="nucleotide sequence ID" value="NZ_BMKW01000012.1"/>
</dbReference>
<gene>
    <name evidence="1" type="ORF">GCM10011320_46950</name>
</gene>
<comment type="caution">
    <text evidence="1">The sequence shown here is derived from an EMBL/GenBank/DDBJ whole genome shotgun (WGS) entry which is preliminary data.</text>
</comment>
<name>A0A917KX11_9PROT</name>
<evidence type="ECO:0000313" key="1">
    <source>
        <dbReference type="EMBL" id="GGJ33801.1"/>
    </source>
</evidence>
<reference evidence="1" key="1">
    <citation type="journal article" date="2014" name="Int. J. Syst. Evol. Microbiol.">
        <title>Complete genome sequence of Corynebacterium casei LMG S-19264T (=DSM 44701T), isolated from a smear-ripened cheese.</title>
        <authorList>
            <consortium name="US DOE Joint Genome Institute (JGI-PGF)"/>
            <person name="Walter F."/>
            <person name="Albersmeier A."/>
            <person name="Kalinowski J."/>
            <person name="Ruckert C."/>
        </authorList>
    </citation>
    <scope>NUCLEOTIDE SEQUENCE</scope>
    <source>
        <strain evidence="1">CGMCC 1.3617</strain>
    </source>
</reference>
<sequence length="70" mass="7431">MIGTAGRMVLFLVGERRHTMALGGFGWATAPSIENLAAALQVIAEHVGMSRAEAETLVRSPRLAAVAERI</sequence>
<dbReference type="EMBL" id="BMKW01000012">
    <property type="protein sequence ID" value="GGJ33801.1"/>
    <property type="molecule type" value="Genomic_DNA"/>
</dbReference>
<proteinExistence type="predicted"/>
<dbReference type="Proteomes" id="UP000661507">
    <property type="component" value="Unassembled WGS sequence"/>
</dbReference>
<keyword evidence="2" id="KW-1185">Reference proteome</keyword>
<reference evidence="1" key="2">
    <citation type="submission" date="2020-09" db="EMBL/GenBank/DDBJ databases">
        <authorList>
            <person name="Sun Q."/>
            <person name="Zhou Y."/>
        </authorList>
    </citation>
    <scope>NUCLEOTIDE SEQUENCE</scope>
    <source>
        <strain evidence="1">CGMCC 1.3617</strain>
    </source>
</reference>
<protein>
    <submittedName>
        <fullName evidence="1">Uncharacterized protein</fullName>
    </submittedName>
</protein>
<evidence type="ECO:0000313" key="2">
    <source>
        <dbReference type="Proteomes" id="UP000661507"/>
    </source>
</evidence>
<dbReference type="AlphaFoldDB" id="A0A917KX11"/>